<dbReference type="InterPro" id="IPR013225">
    <property type="entry name" value="PaaX_C"/>
</dbReference>
<protein>
    <submittedName>
        <fullName evidence="3">Uncharacterized protein</fullName>
    </submittedName>
</protein>
<dbReference type="Gene3D" id="3.30.70.2650">
    <property type="match status" value="1"/>
</dbReference>
<evidence type="ECO:0000259" key="1">
    <source>
        <dbReference type="Pfam" id="PF08223"/>
    </source>
</evidence>
<dbReference type="Proteomes" id="UP000176409">
    <property type="component" value="Unassembled WGS sequence"/>
</dbReference>
<name>A0A1F6B1G4_9BACT</name>
<dbReference type="PANTHER" id="PTHR30319">
    <property type="entry name" value="PHENYLACETIC ACID REGULATOR-RELATED TRANSCRIPTIONAL REPRESSOR"/>
    <property type="match status" value="1"/>
</dbReference>
<dbReference type="GO" id="GO:0006351">
    <property type="term" value="P:DNA-templated transcription"/>
    <property type="evidence" value="ECO:0007669"/>
    <property type="project" value="TreeGrafter"/>
</dbReference>
<evidence type="ECO:0000259" key="2">
    <source>
        <dbReference type="Pfam" id="PF20803"/>
    </source>
</evidence>
<dbReference type="Pfam" id="PF20803">
    <property type="entry name" value="PaaX_M"/>
    <property type="match status" value="1"/>
</dbReference>
<dbReference type="AlphaFoldDB" id="A0A1F6B1G4"/>
<dbReference type="Pfam" id="PF08223">
    <property type="entry name" value="PaaX_C"/>
    <property type="match status" value="1"/>
</dbReference>
<organism evidence="3 4">
    <name type="scientific">Candidatus Gottesmanbacteria bacterium RIFCSPLOWO2_01_FULL_49_10</name>
    <dbReference type="NCBI Taxonomy" id="1798396"/>
    <lineage>
        <taxon>Bacteria</taxon>
        <taxon>Candidatus Gottesmaniibacteriota</taxon>
    </lineage>
</organism>
<dbReference type="STRING" id="1798396.A2973_01755"/>
<sequence length="266" mass="30344">MRRKHVAQKLLQATEGLVATATDLILFLTILPFSLAGTHTHHDVSRRVEDVLKLVENDLNYRTIKNAVSKLVTAGLITKSPTRNSLDIAITKLGIARIGAIIPTYHEDRPWDGHLYLISYDIPAKPKRKRDLLREYLRRIGAIILQESLWLTPYNPRDIVDEFVNKQGIGGSILVSKLGTDGAIGKEKLEDLIRRVYRLDALNERYDEFLKRYESQRKPKSLLGMSTVYFAILKDDPQLPFALLPKDFLGEKAHRFYQSLLKNIAS</sequence>
<gene>
    <name evidence="3" type="ORF">A2973_01755</name>
</gene>
<reference evidence="3 4" key="1">
    <citation type="journal article" date="2016" name="Nat. Commun.">
        <title>Thousands of microbial genomes shed light on interconnected biogeochemical processes in an aquifer system.</title>
        <authorList>
            <person name="Anantharaman K."/>
            <person name="Brown C.T."/>
            <person name="Hug L.A."/>
            <person name="Sharon I."/>
            <person name="Castelle C.J."/>
            <person name="Probst A.J."/>
            <person name="Thomas B.C."/>
            <person name="Singh A."/>
            <person name="Wilkins M.J."/>
            <person name="Karaoz U."/>
            <person name="Brodie E.L."/>
            <person name="Williams K.H."/>
            <person name="Hubbard S.S."/>
            <person name="Banfield J.F."/>
        </authorList>
    </citation>
    <scope>NUCLEOTIDE SEQUENCE [LARGE SCALE GENOMIC DNA]</scope>
</reference>
<accession>A0A1F6B1G4</accession>
<evidence type="ECO:0000313" key="3">
    <source>
        <dbReference type="EMBL" id="OGG30758.1"/>
    </source>
</evidence>
<dbReference type="PANTHER" id="PTHR30319:SF1">
    <property type="entry name" value="TRANSCRIPTIONAL REPRESSOR PAAX"/>
    <property type="match status" value="1"/>
</dbReference>
<evidence type="ECO:0000313" key="4">
    <source>
        <dbReference type="Proteomes" id="UP000176409"/>
    </source>
</evidence>
<feature type="domain" description="Transcriptional repressor PaaX-like central Cas2-like" evidence="2">
    <location>
        <begin position="109"/>
        <end position="173"/>
    </location>
</feature>
<feature type="domain" description="Transcriptional repressor PaaX-like C-terminal" evidence="1">
    <location>
        <begin position="198"/>
        <end position="264"/>
    </location>
</feature>
<comment type="caution">
    <text evidence="3">The sequence shown here is derived from an EMBL/GenBank/DDBJ whole genome shotgun (WGS) entry which is preliminary data.</text>
</comment>
<proteinExistence type="predicted"/>
<dbReference type="EMBL" id="MFJZ01000004">
    <property type="protein sequence ID" value="OGG30758.1"/>
    <property type="molecule type" value="Genomic_DNA"/>
</dbReference>
<dbReference type="InterPro" id="IPR048846">
    <property type="entry name" value="PaaX-like_central"/>
</dbReference>